<evidence type="ECO:0000256" key="1">
    <source>
        <dbReference type="ARBA" id="ARBA00010066"/>
    </source>
</evidence>
<organism evidence="6 7">
    <name type="scientific">Coemansia thaxteri</name>
    <dbReference type="NCBI Taxonomy" id="2663907"/>
    <lineage>
        <taxon>Eukaryota</taxon>
        <taxon>Fungi</taxon>
        <taxon>Fungi incertae sedis</taxon>
        <taxon>Zoopagomycota</taxon>
        <taxon>Kickxellomycotina</taxon>
        <taxon>Kickxellomycetes</taxon>
        <taxon>Kickxellales</taxon>
        <taxon>Kickxellaceae</taxon>
        <taxon>Coemansia</taxon>
    </lineage>
</organism>
<comment type="similarity">
    <text evidence="1 5">Belongs to the V-ATPase G subunit family.</text>
</comment>
<dbReference type="PANTHER" id="PTHR12713:SF11">
    <property type="entry name" value="V-TYPE PROTON ATPASE SUBUNIT G"/>
    <property type="match status" value="1"/>
</dbReference>
<dbReference type="GO" id="GO:0016887">
    <property type="term" value="F:ATP hydrolysis activity"/>
    <property type="evidence" value="ECO:0007669"/>
    <property type="project" value="TreeGrafter"/>
</dbReference>
<dbReference type="NCBIfam" id="TIGR01147">
    <property type="entry name" value="V_ATP_synt_G"/>
    <property type="match status" value="1"/>
</dbReference>
<comment type="subunit">
    <text evidence="5">V-ATPase is a heteromultimeric enzyme made up of two complexes: the ATP-hydrolytic V1 complex and the proton translocation V0 complex.</text>
</comment>
<evidence type="ECO:0000313" key="6">
    <source>
        <dbReference type="EMBL" id="KAJ2006235.1"/>
    </source>
</evidence>
<keyword evidence="7" id="KW-1185">Reference proteome</keyword>
<evidence type="ECO:0000256" key="2">
    <source>
        <dbReference type="ARBA" id="ARBA00022448"/>
    </source>
</evidence>
<evidence type="ECO:0000256" key="3">
    <source>
        <dbReference type="ARBA" id="ARBA00022781"/>
    </source>
</evidence>
<evidence type="ECO:0000313" key="7">
    <source>
        <dbReference type="Proteomes" id="UP001150907"/>
    </source>
</evidence>
<comment type="caution">
    <text evidence="6">The sequence shown here is derived from an EMBL/GenBank/DDBJ whole genome shotgun (WGS) entry which is preliminary data.</text>
</comment>
<dbReference type="InterPro" id="IPR005124">
    <property type="entry name" value="V-ATPase_G"/>
</dbReference>
<keyword evidence="4 5" id="KW-0406">Ion transport</keyword>
<dbReference type="GO" id="GO:0046961">
    <property type="term" value="F:proton-transporting ATPase activity, rotational mechanism"/>
    <property type="evidence" value="ECO:0007669"/>
    <property type="project" value="InterPro"/>
</dbReference>
<gene>
    <name evidence="6" type="ORF">H4R26_001494</name>
</gene>
<accession>A0A9W8BFX4</accession>
<reference evidence="6" key="1">
    <citation type="submission" date="2022-07" db="EMBL/GenBank/DDBJ databases">
        <title>Phylogenomic reconstructions and comparative analyses of Kickxellomycotina fungi.</title>
        <authorList>
            <person name="Reynolds N.K."/>
            <person name="Stajich J.E."/>
            <person name="Barry K."/>
            <person name="Grigoriev I.V."/>
            <person name="Crous P."/>
            <person name="Smith M.E."/>
        </authorList>
    </citation>
    <scope>NUCLEOTIDE SEQUENCE</scope>
    <source>
        <strain evidence="6">IMI 214461</strain>
    </source>
</reference>
<protein>
    <recommendedName>
        <fullName evidence="5">V-type proton ATPase subunit G</fullName>
    </recommendedName>
</protein>
<dbReference type="Pfam" id="PF03179">
    <property type="entry name" value="V-ATPase_G"/>
    <property type="match status" value="1"/>
</dbReference>
<dbReference type="EMBL" id="JANBQF010000068">
    <property type="protein sequence ID" value="KAJ2006235.1"/>
    <property type="molecule type" value="Genomic_DNA"/>
</dbReference>
<dbReference type="Gene3D" id="1.20.5.2950">
    <property type="match status" value="1"/>
</dbReference>
<dbReference type="GO" id="GO:0000221">
    <property type="term" value="C:vacuolar proton-transporting V-type ATPase, V1 domain"/>
    <property type="evidence" value="ECO:0007669"/>
    <property type="project" value="TreeGrafter"/>
</dbReference>
<dbReference type="OrthoDB" id="250802at2759"/>
<evidence type="ECO:0000256" key="4">
    <source>
        <dbReference type="ARBA" id="ARBA00023065"/>
    </source>
</evidence>
<dbReference type="AlphaFoldDB" id="A0A9W8BFX4"/>
<evidence type="ECO:0000256" key="5">
    <source>
        <dbReference type="RuleBase" id="RU364019"/>
    </source>
</evidence>
<dbReference type="PANTHER" id="PTHR12713">
    <property type="entry name" value="VACUOLAR ATP SYNTHASE SUBUNIT G"/>
    <property type="match status" value="1"/>
</dbReference>
<keyword evidence="3 5" id="KW-0375">Hydrogen ion transport</keyword>
<name>A0A9W8BFX4_9FUNG</name>
<proteinExistence type="inferred from homology"/>
<dbReference type="Proteomes" id="UP001150907">
    <property type="component" value="Unassembled WGS sequence"/>
</dbReference>
<comment type="function">
    <text evidence="5">Subunit of the V1 complex of vacuolar(H+)-ATPase (V-ATPase), a multisubunit enzyme composed of a peripheral complex (V1) that hydrolyzes ATP and a membrane integral complex (V0) that translocates protons. V-ATPase is responsible for acidifying and maintaining the pH of intracellular compartments and in some cell types, is targeted to the plasma membrane, where it is responsible for acidifying the extracellular environment.</text>
</comment>
<keyword evidence="2 5" id="KW-0813">Transport</keyword>
<sequence>MVIADRAFSASSSQGIYTLLEAEKEASSIVAQAREYRVKRLKDARTEAAKDISELQARKNSELAAIQNKSVDQDGLIESIQRDTDERLAGIRSQFEQHKNAAVAKLTEAVSWVDGIDL</sequence>